<evidence type="ECO:0000313" key="7">
    <source>
        <dbReference type="EMBL" id="EIM78918.1"/>
    </source>
</evidence>
<dbReference type="Pfam" id="PF00535">
    <property type="entry name" value="Glycos_transf_2"/>
    <property type="match status" value="1"/>
</dbReference>
<comment type="caution">
    <text evidence="7">The sequence shown here is derived from an EMBL/GenBank/DDBJ whole genome shotgun (WGS) entry which is preliminary data.</text>
</comment>
<keyword evidence="5" id="KW-0472">Membrane</keyword>
<name>I5CAR6_9BACT</name>
<dbReference type="PATRIC" id="fig|1189621.3.peg.131"/>
<dbReference type="Proteomes" id="UP000005551">
    <property type="component" value="Unassembled WGS sequence"/>
</dbReference>
<dbReference type="InterPro" id="IPR026461">
    <property type="entry name" value="Trfase_2_rSAM/seldom_assoc"/>
</dbReference>
<evidence type="ECO:0000256" key="4">
    <source>
        <dbReference type="ARBA" id="ARBA00022679"/>
    </source>
</evidence>
<dbReference type="InterPro" id="IPR001173">
    <property type="entry name" value="Glyco_trans_2-like"/>
</dbReference>
<protein>
    <submittedName>
        <fullName evidence="7">Family 2 glycosyl transferase</fullName>
    </submittedName>
</protein>
<keyword evidence="2" id="KW-1003">Cell membrane</keyword>
<evidence type="ECO:0000256" key="2">
    <source>
        <dbReference type="ARBA" id="ARBA00022475"/>
    </source>
</evidence>
<evidence type="ECO:0000256" key="1">
    <source>
        <dbReference type="ARBA" id="ARBA00004236"/>
    </source>
</evidence>
<dbReference type="GO" id="GO:0005886">
    <property type="term" value="C:plasma membrane"/>
    <property type="evidence" value="ECO:0007669"/>
    <property type="project" value="UniProtKB-SubCell"/>
</dbReference>
<reference evidence="7 8" key="1">
    <citation type="submission" date="2012-05" db="EMBL/GenBank/DDBJ databases">
        <title>Genome sequence of Nitritalea halalkaliphila LW7.</title>
        <authorList>
            <person name="Jangir P.K."/>
            <person name="Singh A."/>
            <person name="Shivaji S."/>
            <person name="Sharma R."/>
        </authorList>
    </citation>
    <scope>NUCLEOTIDE SEQUENCE [LARGE SCALE GENOMIC DNA]</scope>
    <source>
        <strain evidence="7 8">LW7</strain>
    </source>
</reference>
<gene>
    <name evidence="7" type="ORF">A3SI_00620</name>
</gene>
<proteinExistence type="predicted"/>
<evidence type="ECO:0000259" key="6">
    <source>
        <dbReference type="Pfam" id="PF00535"/>
    </source>
</evidence>
<feature type="domain" description="Glycosyltransferase 2-like" evidence="6">
    <location>
        <begin position="4"/>
        <end position="125"/>
    </location>
</feature>
<dbReference type="AlphaFoldDB" id="I5CAR6"/>
<evidence type="ECO:0000256" key="5">
    <source>
        <dbReference type="ARBA" id="ARBA00023136"/>
    </source>
</evidence>
<dbReference type="OrthoDB" id="9810303at2"/>
<dbReference type="RefSeq" id="WP_009053136.1">
    <property type="nucleotide sequence ID" value="NZ_AJYA01000001.1"/>
</dbReference>
<dbReference type="STRING" id="1189621.A3SI_00620"/>
<dbReference type="PANTHER" id="PTHR43646">
    <property type="entry name" value="GLYCOSYLTRANSFERASE"/>
    <property type="match status" value="1"/>
</dbReference>
<dbReference type="GO" id="GO:0016757">
    <property type="term" value="F:glycosyltransferase activity"/>
    <property type="evidence" value="ECO:0007669"/>
    <property type="project" value="UniProtKB-KW"/>
</dbReference>
<dbReference type="SUPFAM" id="SSF53448">
    <property type="entry name" value="Nucleotide-diphospho-sugar transferases"/>
    <property type="match status" value="1"/>
</dbReference>
<comment type="subcellular location">
    <subcellularLocation>
        <location evidence="1">Cell membrane</location>
    </subcellularLocation>
</comment>
<keyword evidence="4 7" id="KW-0808">Transferase</keyword>
<evidence type="ECO:0000313" key="8">
    <source>
        <dbReference type="Proteomes" id="UP000005551"/>
    </source>
</evidence>
<dbReference type="InterPro" id="IPR029044">
    <property type="entry name" value="Nucleotide-diphossugar_trans"/>
</dbReference>
<keyword evidence="8" id="KW-1185">Reference proteome</keyword>
<dbReference type="Gene3D" id="3.90.550.10">
    <property type="entry name" value="Spore Coat Polysaccharide Biosynthesis Protein SpsA, Chain A"/>
    <property type="match status" value="1"/>
</dbReference>
<organism evidence="7 8">
    <name type="scientific">Nitritalea halalkaliphila LW7</name>
    <dbReference type="NCBI Taxonomy" id="1189621"/>
    <lineage>
        <taxon>Bacteria</taxon>
        <taxon>Pseudomonadati</taxon>
        <taxon>Bacteroidota</taxon>
        <taxon>Cytophagia</taxon>
        <taxon>Cytophagales</taxon>
        <taxon>Cyclobacteriaceae</taxon>
        <taxon>Nitritalea</taxon>
    </lineage>
</organism>
<sequence length="232" mass="26074">MKVSVIIPVYNEAETIAKCVDTVLHTQDHRLAEVIVVDGGSTDNTVALAEAAGAKVLVSKVRTRAAQMNLGASVAIGDLFYFIHADTQVIPSFMNDIASELRKGTHAGCFRYKFDSKKTMLKINSWFTRFNGPLAGGGDQTLFITRKIFSSLGGFDEYYTIMEDFELVRRIKKSGKYRFSVIPKSILVSARKYEKNSWLRVQLANLIVFLLFYLNRPPDSLKSLYKRLLISS</sequence>
<dbReference type="NCBIfam" id="TIGR04283">
    <property type="entry name" value="glyco_like_mftF"/>
    <property type="match status" value="1"/>
</dbReference>
<dbReference type="CDD" id="cd02522">
    <property type="entry name" value="GT_2_like_a"/>
    <property type="match status" value="1"/>
</dbReference>
<dbReference type="PANTHER" id="PTHR43646:SF2">
    <property type="entry name" value="GLYCOSYLTRANSFERASE 2-LIKE DOMAIN-CONTAINING PROTEIN"/>
    <property type="match status" value="1"/>
</dbReference>
<dbReference type="EMBL" id="AJYA01000001">
    <property type="protein sequence ID" value="EIM78918.1"/>
    <property type="molecule type" value="Genomic_DNA"/>
</dbReference>
<keyword evidence="3" id="KW-0328">Glycosyltransferase</keyword>
<accession>I5CAR6</accession>
<evidence type="ECO:0000256" key="3">
    <source>
        <dbReference type="ARBA" id="ARBA00022676"/>
    </source>
</evidence>